<evidence type="ECO:0000256" key="1">
    <source>
        <dbReference type="SAM" id="MobiDB-lite"/>
    </source>
</evidence>
<gene>
    <name evidence="2" type="ORF">MKW98_030402</name>
</gene>
<proteinExistence type="predicted"/>
<feature type="region of interest" description="Disordered" evidence="1">
    <location>
        <begin position="50"/>
        <end position="83"/>
    </location>
</feature>
<sequence>MVELLIHKRSISSRLIDVPRARELTESDTDKEHELNERRCAAYRVRIGAANRQPGDHEASSSVPISSSAGDHRAQSSFIPRRSPRIELQHRELQLEMLRVAKRDRRSSMSENQKQEILEKWRKAYAMRRIRVGAATNNEHRAGPSNASVQVSNSTGEHKAESSSLIPRRILRIEIQQRGLQLEKLQIAKWETRSSMTEIEKEAHLQRRRNAYYHMKKTRGGDNTSCNSTLKLMQQRSFHDEAREFHRKLSVKKWISRKK</sequence>
<evidence type="ECO:0000313" key="3">
    <source>
        <dbReference type="Proteomes" id="UP001202328"/>
    </source>
</evidence>
<dbReference type="AlphaFoldDB" id="A0AAD4SR26"/>
<evidence type="ECO:0000313" key="2">
    <source>
        <dbReference type="EMBL" id="KAI3919266.1"/>
    </source>
</evidence>
<feature type="region of interest" description="Disordered" evidence="1">
    <location>
        <begin position="136"/>
        <end position="163"/>
    </location>
</feature>
<keyword evidence="3" id="KW-1185">Reference proteome</keyword>
<accession>A0AAD4SR26</accession>
<feature type="compositionally biased region" description="Polar residues" evidence="1">
    <location>
        <begin position="145"/>
        <end position="155"/>
    </location>
</feature>
<protein>
    <submittedName>
        <fullName evidence="2">Uncharacterized protein</fullName>
    </submittedName>
</protein>
<reference evidence="2" key="1">
    <citation type="submission" date="2022-04" db="EMBL/GenBank/DDBJ databases">
        <title>A functionally conserved STORR gene fusion in Papaver species that diverged 16.8 million years ago.</title>
        <authorList>
            <person name="Catania T."/>
        </authorList>
    </citation>
    <scope>NUCLEOTIDE SEQUENCE</scope>
    <source>
        <strain evidence="2">S-188037</strain>
    </source>
</reference>
<dbReference type="EMBL" id="JAJJMB010008919">
    <property type="protein sequence ID" value="KAI3919266.1"/>
    <property type="molecule type" value="Genomic_DNA"/>
</dbReference>
<organism evidence="2 3">
    <name type="scientific">Papaver atlanticum</name>
    <dbReference type="NCBI Taxonomy" id="357466"/>
    <lineage>
        <taxon>Eukaryota</taxon>
        <taxon>Viridiplantae</taxon>
        <taxon>Streptophyta</taxon>
        <taxon>Embryophyta</taxon>
        <taxon>Tracheophyta</taxon>
        <taxon>Spermatophyta</taxon>
        <taxon>Magnoliopsida</taxon>
        <taxon>Ranunculales</taxon>
        <taxon>Papaveraceae</taxon>
        <taxon>Papaveroideae</taxon>
        <taxon>Papaver</taxon>
    </lineage>
</organism>
<comment type="caution">
    <text evidence="2">The sequence shown here is derived from an EMBL/GenBank/DDBJ whole genome shotgun (WGS) entry which is preliminary data.</text>
</comment>
<dbReference type="Proteomes" id="UP001202328">
    <property type="component" value="Unassembled WGS sequence"/>
</dbReference>
<name>A0AAD4SR26_9MAGN</name>